<proteinExistence type="predicted"/>
<dbReference type="InterPro" id="IPR013766">
    <property type="entry name" value="Thioredoxin_domain"/>
</dbReference>
<accession>C8NFS9</accession>
<feature type="domain" description="Thioredoxin" evidence="1">
    <location>
        <begin position="4"/>
        <end position="118"/>
    </location>
</feature>
<dbReference type="Gene3D" id="3.40.30.10">
    <property type="entry name" value="Glutaredoxin"/>
    <property type="match status" value="1"/>
</dbReference>
<gene>
    <name evidence="2" type="primary">bta</name>
    <name evidence="2" type="ORF">HMPREF0444_0774</name>
</gene>
<organism evidence="2 3">
    <name type="scientific">Granulicatella adiacens ATCC 49175</name>
    <dbReference type="NCBI Taxonomy" id="638301"/>
    <lineage>
        <taxon>Bacteria</taxon>
        <taxon>Bacillati</taxon>
        <taxon>Bacillota</taxon>
        <taxon>Bacilli</taxon>
        <taxon>Lactobacillales</taxon>
        <taxon>Carnobacteriaceae</taxon>
        <taxon>Granulicatella</taxon>
    </lineage>
</organism>
<dbReference type="STRING" id="638301.HMPREF0444_0774"/>
<evidence type="ECO:0000313" key="2">
    <source>
        <dbReference type="EMBL" id="EEW37415.1"/>
    </source>
</evidence>
<dbReference type="Pfam" id="PF20207">
    <property type="entry name" value="DUF6568"/>
    <property type="match status" value="1"/>
</dbReference>
<dbReference type="PROSITE" id="PS51354">
    <property type="entry name" value="GLUTAREDOXIN_2"/>
    <property type="match status" value="1"/>
</dbReference>
<dbReference type="CDD" id="cd02947">
    <property type="entry name" value="TRX_family"/>
    <property type="match status" value="1"/>
</dbReference>
<dbReference type="EMBL" id="ACKZ01000016">
    <property type="protein sequence ID" value="EEW37415.1"/>
    <property type="molecule type" value="Genomic_DNA"/>
</dbReference>
<dbReference type="InterPro" id="IPR046698">
    <property type="entry name" value="PedC-like"/>
</dbReference>
<dbReference type="SUPFAM" id="SSF52833">
    <property type="entry name" value="Thioredoxin-like"/>
    <property type="match status" value="1"/>
</dbReference>
<dbReference type="Proteomes" id="UP000005926">
    <property type="component" value="Unassembled WGS sequence"/>
</dbReference>
<reference evidence="2 3" key="1">
    <citation type="submission" date="2009-08" db="EMBL/GenBank/DDBJ databases">
        <authorList>
            <person name="Muzny D."/>
            <person name="Qin X."/>
            <person name="Deng J."/>
            <person name="Jiang H."/>
            <person name="Liu Y."/>
            <person name="Qu J."/>
            <person name="Song X.-Z."/>
            <person name="Zhang L."/>
            <person name="Thornton R."/>
            <person name="Coyle M."/>
            <person name="Francisco L."/>
            <person name="Jackson L."/>
            <person name="Javaid M."/>
            <person name="Korchina V."/>
            <person name="Kovar C."/>
            <person name="Mata R."/>
            <person name="Mathew T."/>
            <person name="Ngo R."/>
            <person name="Nguyen L."/>
            <person name="Nguyen N."/>
            <person name="Okwuonu G."/>
            <person name="Ongeri F."/>
            <person name="Pham C."/>
            <person name="Simmons D."/>
            <person name="Wilczek-Boney K."/>
            <person name="Hale W."/>
            <person name="Jakkamsetti A."/>
            <person name="Pham P."/>
            <person name="Ruth R."/>
            <person name="San Lucas F."/>
            <person name="Warren J."/>
            <person name="Zhang J."/>
            <person name="Zhao Z."/>
            <person name="Zhou C."/>
            <person name="Zhu D."/>
            <person name="Lee S."/>
            <person name="Bess C."/>
            <person name="Blankenburg K."/>
            <person name="Forbes L."/>
            <person name="Fu Q."/>
            <person name="Gubbala S."/>
            <person name="Hirani K."/>
            <person name="Jayaseelan J.C."/>
            <person name="Lara F."/>
            <person name="Munidasa M."/>
            <person name="Palculict T."/>
            <person name="Patil S."/>
            <person name="Pu L.-L."/>
            <person name="Saada N."/>
            <person name="Tang L."/>
            <person name="Weissenberger G."/>
            <person name="Zhu Y."/>
            <person name="Hemphill L."/>
            <person name="Shang Y."/>
            <person name="Youmans B."/>
            <person name="Ayvaz T."/>
            <person name="Ross M."/>
            <person name="Santibanez J."/>
            <person name="Aqrawi P."/>
            <person name="Gross S."/>
            <person name="Joshi V."/>
            <person name="Fowler G."/>
            <person name="Nazareth L."/>
            <person name="Reid J."/>
            <person name="Worley K."/>
            <person name="Petrosino J."/>
            <person name="Highlander S."/>
            <person name="Gibbs R."/>
        </authorList>
    </citation>
    <scope>NUCLEOTIDE SEQUENCE [LARGE SCALE GENOMIC DNA]</scope>
    <source>
        <strain evidence="2 3">ATCC 49175</strain>
    </source>
</reference>
<name>C8NFS9_9LACT</name>
<evidence type="ECO:0000259" key="1">
    <source>
        <dbReference type="PROSITE" id="PS51352"/>
    </source>
</evidence>
<dbReference type="InterPro" id="IPR036249">
    <property type="entry name" value="Thioredoxin-like_sf"/>
</dbReference>
<evidence type="ECO:0000313" key="3">
    <source>
        <dbReference type="Proteomes" id="UP000005926"/>
    </source>
</evidence>
<dbReference type="PROSITE" id="PS51352">
    <property type="entry name" value="THIOREDOXIN_2"/>
    <property type="match status" value="1"/>
</dbReference>
<protein>
    <submittedName>
        <fullName evidence="2">Putative bacteriocin transport accessory protein</fullName>
    </submittedName>
</protein>
<dbReference type="AlphaFoldDB" id="C8NFS9"/>
<sequence>MEGFLMDQFAKDVSQFVETTAEKVEALIGEGKEVVLFVGRPTCPYCRRFAPKINEVREELGKEMYFINSEDRANEALAAFRAKYNMPTVPGLLVARGGEVRVVCDSSQSVEQIKAFIG</sequence>
<keyword evidence="3" id="KW-1185">Reference proteome</keyword>
<dbReference type="eggNOG" id="COG0526">
    <property type="taxonomic scope" value="Bacteria"/>
</dbReference>
<dbReference type="HOGENOM" id="CLU_121850_3_1_9"/>
<comment type="caution">
    <text evidence="2">The sequence shown here is derived from an EMBL/GenBank/DDBJ whole genome shotgun (WGS) entry which is preliminary data.</text>
</comment>